<comment type="pathway">
    <text evidence="2">Glycerolipid metabolism; triacylglycerol biosynthesis.</text>
</comment>
<evidence type="ECO:0000256" key="6">
    <source>
        <dbReference type="ARBA" id="ARBA00022679"/>
    </source>
</evidence>
<dbReference type="GO" id="GO:0004144">
    <property type="term" value="F:diacylglycerol O-acyltransferase activity"/>
    <property type="evidence" value="ECO:0007669"/>
    <property type="project" value="UniProtKB-EC"/>
</dbReference>
<dbReference type="AlphaFoldDB" id="A0A382MP53"/>
<feature type="non-terminal residue" evidence="15">
    <location>
        <position position="1"/>
    </location>
</feature>
<dbReference type="PANTHER" id="PTHR12317">
    <property type="entry name" value="DIACYLGLYCEROL O-ACYLTRANSFERASE"/>
    <property type="match status" value="1"/>
</dbReference>
<accession>A0A382MP53</accession>
<evidence type="ECO:0000256" key="1">
    <source>
        <dbReference type="ARBA" id="ARBA00004477"/>
    </source>
</evidence>
<evidence type="ECO:0000256" key="9">
    <source>
        <dbReference type="ARBA" id="ARBA00022824"/>
    </source>
</evidence>
<dbReference type="EMBL" id="UINC01094573">
    <property type="protein sequence ID" value="SVC49925.1"/>
    <property type="molecule type" value="Genomic_DNA"/>
</dbReference>
<keyword evidence="6" id="KW-0808">Transferase</keyword>
<evidence type="ECO:0000256" key="12">
    <source>
        <dbReference type="ARBA" id="ARBA00023136"/>
    </source>
</evidence>
<protein>
    <recommendedName>
        <fullName evidence="4">diacylglycerol O-acyltransferase</fullName>
        <ecNumber evidence="4">2.3.1.20</ecNumber>
    </recommendedName>
</protein>
<keyword evidence="13" id="KW-0012">Acyltransferase</keyword>
<reference evidence="15" key="1">
    <citation type="submission" date="2018-05" db="EMBL/GenBank/DDBJ databases">
        <authorList>
            <person name="Lanie J.A."/>
            <person name="Ng W.-L."/>
            <person name="Kazmierczak K.M."/>
            <person name="Andrzejewski T.M."/>
            <person name="Davidsen T.M."/>
            <person name="Wayne K.J."/>
            <person name="Tettelin H."/>
            <person name="Glass J.I."/>
            <person name="Rusch D."/>
            <person name="Podicherti R."/>
            <person name="Tsui H.-C.T."/>
            <person name="Winkler M.E."/>
        </authorList>
    </citation>
    <scope>NUCLEOTIDE SEQUENCE</scope>
</reference>
<organism evidence="15">
    <name type="scientific">marine metagenome</name>
    <dbReference type="NCBI Taxonomy" id="408172"/>
    <lineage>
        <taxon>unclassified sequences</taxon>
        <taxon>metagenomes</taxon>
        <taxon>ecological metagenomes</taxon>
    </lineage>
</organism>
<comment type="pathway">
    <text evidence="3">Lipid metabolism.</text>
</comment>
<comment type="subcellular location">
    <subcellularLocation>
        <location evidence="1">Endoplasmic reticulum membrane</location>
        <topology evidence="1">Multi-pass membrane protein</topology>
    </subcellularLocation>
</comment>
<evidence type="ECO:0000256" key="2">
    <source>
        <dbReference type="ARBA" id="ARBA00004771"/>
    </source>
</evidence>
<keyword evidence="12 14" id="KW-0472">Membrane</keyword>
<name>A0A382MP53_9ZZZZ</name>
<evidence type="ECO:0000256" key="8">
    <source>
        <dbReference type="ARBA" id="ARBA00022798"/>
    </source>
</evidence>
<evidence type="ECO:0000256" key="14">
    <source>
        <dbReference type="SAM" id="Phobius"/>
    </source>
</evidence>
<evidence type="ECO:0000256" key="5">
    <source>
        <dbReference type="ARBA" id="ARBA00022516"/>
    </source>
</evidence>
<keyword evidence="11" id="KW-0443">Lipid metabolism</keyword>
<keyword evidence="9" id="KW-0256">Endoplasmic reticulum</keyword>
<evidence type="ECO:0000256" key="10">
    <source>
        <dbReference type="ARBA" id="ARBA00022989"/>
    </source>
</evidence>
<evidence type="ECO:0000256" key="3">
    <source>
        <dbReference type="ARBA" id="ARBA00005189"/>
    </source>
</evidence>
<dbReference type="GO" id="GO:0006071">
    <property type="term" value="P:glycerol metabolic process"/>
    <property type="evidence" value="ECO:0007669"/>
    <property type="project" value="UniProtKB-KW"/>
</dbReference>
<keyword evidence="8" id="KW-0319">Glycerol metabolism</keyword>
<dbReference type="CDD" id="cd07987">
    <property type="entry name" value="LPLAT_MGAT-like"/>
    <property type="match status" value="1"/>
</dbReference>
<evidence type="ECO:0000313" key="15">
    <source>
        <dbReference type="EMBL" id="SVC49925.1"/>
    </source>
</evidence>
<evidence type="ECO:0000256" key="13">
    <source>
        <dbReference type="ARBA" id="ARBA00023315"/>
    </source>
</evidence>
<dbReference type="Pfam" id="PF03982">
    <property type="entry name" value="DAGAT"/>
    <property type="match status" value="1"/>
</dbReference>
<proteinExistence type="predicted"/>
<evidence type="ECO:0000256" key="11">
    <source>
        <dbReference type="ARBA" id="ARBA00023098"/>
    </source>
</evidence>
<dbReference type="GO" id="GO:0005789">
    <property type="term" value="C:endoplasmic reticulum membrane"/>
    <property type="evidence" value="ECO:0007669"/>
    <property type="project" value="UniProtKB-SubCell"/>
</dbReference>
<feature type="transmembrane region" description="Helical" evidence="14">
    <location>
        <begin position="169"/>
        <end position="187"/>
    </location>
</feature>
<evidence type="ECO:0000256" key="4">
    <source>
        <dbReference type="ARBA" id="ARBA00013244"/>
    </source>
</evidence>
<keyword evidence="5" id="KW-0444">Lipid biosynthesis</keyword>
<evidence type="ECO:0000256" key="7">
    <source>
        <dbReference type="ARBA" id="ARBA00022692"/>
    </source>
</evidence>
<sequence>DYFPISLKQTAILDKNRNYIFGYHPHGILPFGAIINFGTNANKFDNLYPGIKPHLVTLRTQFFIPFYNIYLSFFGITDASKESINKILKNGPGSSCVIILGGAKESLNAYPESTKLTLKNRKGFIKLALLNGASLVPVYSFGQNDSYNQIIYNSDSLLRIIQKNFQQKLGFAIPFFYGTGIFFKFGFLPRRKPINTIIGKPIHCPKIEIQNLRQIIIDYYHNLYINELKKIYNKYKLIYCPHGKPLEFV</sequence>
<keyword evidence="10 14" id="KW-1133">Transmembrane helix</keyword>
<dbReference type="EC" id="2.3.1.20" evidence="4"/>
<dbReference type="PANTHER" id="PTHR12317:SF0">
    <property type="entry name" value="ACYLTRANSFERASE"/>
    <property type="match status" value="1"/>
</dbReference>
<gene>
    <name evidence="15" type="ORF">METZ01_LOCUS302779</name>
</gene>
<dbReference type="GO" id="GO:0019432">
    <property type="term" value="P:triglyceride biosynthetic process"/>
    <property type="evidence" value="ECO:0007669"/>
    <property type="project" value="TreeGrafter"/>
</dbReference>
<dbReference type="InterPro" id="IPR007130">
    <property type="entry name" value="DAGAT"/>
</dbReference>
<keyword evidence="7 14" id="KW-0812">Transmembrane</keyword>